<keyword evidence="1" id="KW-1133">Transmembrane helix</keyword>
<evidence type="ECO:0000313" key="2">
    <source>
        <dbReference type="EMBL" id="GBP35966.1"/>
    </source>
</evidence>
<gene>
    <name evidence="2" type="ORF">EVAR_91517_1</name>
</gene>
<comment type="caution">
    <text evidence="2">The sequence shown here is derived from an EMBL/GenBank/DDBJ whole genome shotgun (WGS) entry which is preliminary data.</text>
</comment>
<accession>A0A4C1VB36</accession>
<reference evidence="2 3" key="1">
    <citation type="journal article" date="2019" name="Commun. Biol.">
        <title>The bagworm genome reveals a unique fibroin gene that provides high tensile strength.</title>
        <authorList>
            <person name="Kono N."/>
            <person name="Nakamura H."/>
            <person name="Ohtoshi R."/>
            <person name="Tomita M."/>
            <person name="Numata K."/>
            <person name="Arakawa K."/>
        </authorList>
    </citation>
    <scope>NUCLEOTIDE SEQUENCE [LARGE SCALE GENOMIC DNA]</scope>
</reference>
<dbReference type="Proteomes" id="UP000299102">
    <property type="component" value="Unassembled WGS sequence"/>
</dbReference>
<keyword evidence="1" id="KW-0472">Membrane</keyword>
<dbReference type="EMBL" id="BGZK01000312">
    <property type="protein sequence ID" value="GBP35966.1"/>
    <property type="molecule type" value="Genomic_DNA"/>
</dbReference>
<keyword evidence="1" id="KW-0812">Transmembrane</keyword>
<organism evidence="2 3">
    <name type="scientific">Eumeta variegata</name>
    <name type="common">Bagworm moth</name>
    <name type="synonym">Eumeta japonica</name>
    <dbReference type="NCBI Taxonomy" id="151549"/>
    <lineage>
        <taxon>Eukaryota</taxon>
        <taxon>Metazoa</taxon>
        <taxon>Ecdysozoa</taxon>
        <taxon>Arthropoda</taxon>
        <taxon>Hexapoda</taxon>
        <taxon>Insecta</taxon>
        <taxon>Pterygota</taxon>
        <taxon>Neoptera</taxon>
        <taxon>Endopterygota</taxon>
        <taxon>Lepidoptera</taxon>
        <taxon>Glossata</taxon>
        <taxon>Ditrysia</taxon>
        <taxon>Tineoidea</taxon>
        <taxon>Psychidae</taxon>
        <taxon>Oiketicinae</taxon>
        <taxon>Eumeta</taxon>
    </lineage>
</organism>
<evidence type="ECO:0000313" key="3">
    <source>
        <dbReference type="Proteomes" id="UP000299102"/>
    </source>
</evidence>
<dbReference type="AlphaFoldDB" id="A0A4C1VB36"/>
<evidence type="ECO:0000256" key="1">
    <source>
        <dbReference type="SAM" id="Phobius"/>
    </source>
</evidence>
<keyword evidence="3" id="KW-1185">Reference proteome</keyword>
<name>A0A4C1VB36_EUMVA</name>
<sequence>MRDQVKSVLVTPHLFSLFYVNYLKAVFLWYKSTESCKAESEEELEDALLIQSSRGQSVSMNSHTAP</sequence>
<protein>
    <submittedName>
        <fullName evidence="2">Uncharacterized protein</fullName>
    </submittedName>
</protein>
<proteinExistence type="predicted"/>
<feature type="transmembrane region" description="Helical" evidence="1">
    <location>
        <begin position="12"/>
        <end position="30"/>
    </location>
</feature>